<evidence type="ECO:0000256" key="6">
    <source>
        <dbReference type="ARBA" id="ARBA00023054"/>
    </source>
</evidence>
<feature type="coiled-coil region" evidence="10">
    <location>
        <begin position="176"/>
        <end position="291"/>
    </location>
</feature>
<sequence>MAPRGLATAVLAVLAVLVAVAKAEREGGPAQAVGRGVRFCDKRLKENVTAADTDALLEAIDNVQLREFDFVHKQFYNPIFGKRQLGIIAQELLEVYPRAIGTVPKRTVGAADTDEPLVLENVHVFNTEPLFMANVGATQRLSGLTRQLQGEVRKVLAALDETSANAKSGVQAHEEVQSLKSKQEALESMAREAHERSAATVKIEETMTALAKESETERVQRLSLEIKLQEIEKLLAQEVQEQSGLHRDLAVSAGQTEAALQRVDEQLAKLSEAAQLQRDEAKAAVESQKQELGLKGAALDELRTLVNREVEALTSSIASHHNVLEEHTAQFDAAKGDIKSAGDRVNAFADELSAMRRAQDAATKELVEQHKALNGQLAEDLASVEVSLFKQGNESKARLNDVEKRLTEVQLEIEQLWERVERQAAQELVEKRLALEAQVNLEEAKIELERVRGEEQRKTAIELAEIEEAKQRQQHNVTLERIKREEAIRAERDLKVLEAKEASERRQIELQTEQEKTLQKARADAEMAKLEVEARIAKDTALATAQAETQRERENHDLRMEMARLEAEEGRQGTRAAINAAVDQALDVMRLAASSPEQVLGGIGMLVVFALGVFAAREAMVLVRKYWELRLGRPSLVRETSMGTPLLLGLFQALCSRTRLVEHLTGLRVRFLGSLEEKAAWEKTVQQRQEAARSFRAFMQDVILPAAQTRQVDRIARATRAAHETESALRHVLFYGPPGTGKTMVARHLSKWCDLDYAIMSGADVAPLKDSAVTEVHNLFKWANSTRRGVVLFIDEADAFLASRDGAGAASETLRNALTALLFHTGGKSSKVMMVLATNRPGDLDRAIVDRIDESVQFGLPSLPERRLLVAQYFALSVAGPLEMEPGLNVNNLLEDTALRTEGFSGREISKLMTSVQAHVYGSEANSKTLTQSLYAAVLEHVVQEHNKLGDMARTKFSFLTKN</sequence>
<keyword evidence="6 10" id="KW-0175">Coiled coil</keyword>
<comment type="subcellular location">
    <subcellularLocation>
        <location evidence="1">Mitochondrion inner membrane</location>
    </subcellularLocation>
    <subcellularLocation>
        <location evidence="2">Mitochondrion matrix</location>
        <location evidence="2">Mitochondrion nucleoid</location>
    </subcellularLocation>
</comment>
<dbReference type="PANTHER" id="PTHR23075:SF0">
    <property type="entry name" value="ATPASE FAMILY AAA DOMAIN-CONTAINING PROTEIN 3"/>
    <property type="match status" value="1"/>
</dbReference>
<keyword evidence="7" id="KW-0496">Mitochondrion</keyword>
<dbReference type="Pfam" id="PF13884">
    <property type="entry name" value="Peptidase_S74"/>
    <property type="match status" value="1"/>
</dbReference>
<feature type="domain" description="AAA+ ATPase" evidence="12">
    <location>
        <begin position="728"/>
        <end position="862"/>
    </location>
</feature>
<evidence type="ECO:0000256" key="4">
    <source>
        <dbReference type="ARBA" id="ARBA00022792"/>
    </source>
</evidence>
<evidence type="ECO:0000313" key="14">
    <source>
        <dbReference type="Proteomes" id="UP001642464"/>
    </source>
</evidence>
<feature type="coiled-coil region" evidence="10">
    <location>
        <begin position="399"/>
        <end position="454"/>
    </location>
</feature>
<organism evidence="13 14">
    <name type="scientific">Durusdinium trenchii</name>
    <dbReference type="NCBI Taxonomy" id="1381693"/>
    <lineage>
        <taxon>Eukaryota</taxon>
        <taxon>Sar</taxon>
        <taxon>Alveolata</taxon>
        <taxon>Dinophyceae</taxon>
        <taxon>Suessiales</taxon>
        <taxon>Symbiodiniaceae</taxon>
        <taxon>Durusdinium</taxon>
    </lineage>
</organism>
<dbReference type="InterPro" id="IPR003960">
    <property type="entry name" value="ATPase_AAA_CS"/>
</dbReference>
<dbReference type="SUPFAM" id="SSF52540">
    <property type="entry name" value="P-loop containing nucleoside triphosphate hydrolases"/>
    <property type="match status" value="1"/>
</dbReference>
<proteinExistence type="predicted"/>
<reference evidence="13 14" key="1">
    <citation type="submission" date="2024-02" db="EMBL/GenBank/DDBJ databases">
        <authorList>
            <person name="Chen Y."/>
            <person name="Shah S."/>
            <person name="Dougan E. K."/>
            <person name="Thang M."/>
            <person name="Chan C."/>
        </authorList>
    </citation>
    <scope>NUCLEOTIDE SEQUENCE [LARGE SCALE GENOMIC DNA]</scope>
</reference>
<keyword evidence="11" id="KW-0732">Signal</keyword>
<evidence type="ECO:0000256" key="11">
    <source>
        <dbReference type="SAM" id="SignalP"/>
    </source>
</evidence>
<evidence type="ECO:0000256" key="10">
    <source>
        <dbReference type="SAM" id="Coils"/>
    </source>
</evidence>
<dbReference type="InterPro" id="IPR021911">
    <property type="entry name" value="ATAD3_N"/>
</dbReference>
<feature type="coiled-coil region" evidence="10">
    <location>
        <begin position="480"/>
        <end position="568"/>
    </location>
</feature>
<evidence type="ECO:0000256" key="9">
    <source>
        <dbReference type="ARBA" id="ARBA00023271"/>
    </source>
</evidence>
<evidence type="ECO:0000256" key="8">
    <source>
        <dbReference type="ARBA" id="ARBA00023136"/>
    </source>
</evidence>
<comment type="caution">
    <text evidence="13">The sequence shown here is derived from an EMBL/GenBank/DDBJ whole genome shotgun (WGS) entry which is preliminary data.</text>
</comment>
<protein>
    <submittedName>
        <fullName evidence="13">ATPase family AAA domain-containing protein 3</fullName>
    </submittedName>
</protein>
<dbReference type="InterPro" id="IPR027417">
    <property type="entry name" value="P-loop_NTPase"/>
</dbReference>
<evidence type="ECO:0000256" key="1">
    <source>
        <dbReference type="ARBA" id="ARBA00004273"/>
    </source>
</evidence>
<dbReference type="InterPro" id="IPR003593">
    <property type="entry name" value="AAA+_ATPase"/>
</dbReference>
<evidence type="ECO:0000256" key="3">
    <source>
        <dbReference type="ARBA" id="ARBA00022741"/>
    </source>
</evidence>
<evidence type="ECO:0000259" key="12">
    <source>
        <dbReference type="SMART" id="SM00382"/>
    </source>
</evidence>
<keyword evidence="4" id="KW-0999">Mitochondrion inner membrane</keyword>
<name>A0ABP0RIV5_9DINO</name>
<keyword evidence="5" id="KW-0067">ATP-binding</keyword>
<evidence type="ECO:0000256" key="2">
    <source>
        <dbReference type="ARBA" id="ARBA00004436"/>
    </source>
</evidence>
<dbReference type="EMBL" id="CAXAMM010041647">
    <property type="protein sequence ID" value="CAK9100531.1"/>
    <property type="molecule type" value="Genomic_DNA"/>
</dbReference>
<keyword evidence="3" id="KW-0547">Nucleotide-binding</keyword>
<evidence type="ECO:0000256" key="5">
    <source>
        <dbReference type="ARBA" id="ARBA00022840"/>
    </source>
</evidence>
<dbReference type="PROSITE" id="PS00674">
    <property type="entry name" value="AAA"/>
    <property type="match status" value="1"/>
</dbReference>
<accession>A0ABP0RIV5</accession>
<dbReference type="InterPro" id="IPR003959">
    <property type="entry name" value="ATPase_AAA_core"/>
</dbReference>
<gene>
    <name evidence="13" type="ORF">SCF082_LOCUS47041</name>
</gene>
<feature type="signal peptide" evidence="11">
    <location>
        <begin position="1"/>
        <end position="23"/>
    </location>
</feature>
<keyword evidence="8" id="KW-0472">Membrane</keyword>
<keyword evidence="9" id="KW-1135">Mitochondrion nucleoid</keyword>
<evidence type="ECO:0000256" key="7">
    <source>
        <dbReference type="ARBA" id="ARBA00023128"/>
    </source>
</evidence>
<dbReference type="Gene3D" id="3.40.50.300">
    <property type="entry name" value="P-loop containing nucleotide triphosphate hydrolases"/>
    <property type="match status" value="1"/>
</dbReference>
<keyword evidence="14" id="KW-1185">Reference proteome</keyword>
<dbReference type="Pfam" id="PF00004">
    <property type="entry name" value="AAA"/>
    <property type="match status" value="1"/>
</dbReference>
<dbReference type="InterPro" id="IPR030392">
    <property type="entry name" value="S74_ICA"/>
</dbReference>
<dbReference type="Pfam" id="PF12037">
    <property type="entry name" value="ATAD3_N"/>
    <property type="match status" value="1"/>
</dbReference>
<dbReference type="SMART" id="SM00382">
    <property type="entry name" value="AAA"/>
    <property type="match status" value="1"/>
</dbReference>
<dbReference type="Proteomes" id="UP001642464">
    <property type="component" value="Unassembled WGS sequence"/>
</dbReference>
<evidence type="ECO:0000313" key="13">
    <source>
        <dbReference type="EMBL" id="CAK9100531.1"/>
    </source>
</evidence>
<dbReference type="PANTHER" id="PTHR23075">
    <property type="entry name" value="PUTATIVE ATP-ASE"/>
    <property type="match status" value="1"/>
</dbReference>
<feature type="chain" id="PRO_5045510393" evidence="11">
    <location>
        <begin position="24"/>
        <end position="963"/>
    </location>
</feature>